<proteinExistence type="predicted"/>
<evidence type="ECO:0000313" key="2">
    <source>
        <dbReference type="Proteomes" id="UP000187209"/>
    </source>
</evidence>
<dbReference type="EMBL" id="MPUH01000100">
    <property type="protein sequence ID" value="OMJ90559.1"/>
    <property type="molecule type" value="Genomic_DNA"/>
</dbReference>
<dbReference type="Proteomes" id="UP000187209">
    <property type="component" value="Unassembled WGS sequence"/>
</dbReference>
<keyword evidence="2" id="KW-1185">Reference proteome</keyword>
<comment type="caution">
    <text evidence="1">The sequence shown here is derived from an EMBL/GenBank/DDBJ whole genome shotgun (WGS) entry which is preliminary data.</text>
</comment>
<dbReference type="AlphaFoldDB" id="A0A1R2CNG3"/>
<gene>
    <name evidence="1" type="ORF">SteCoe_7055</name>
</gene>
<protein>
    <submittedName>
        <fullName evidence="1">Uncharacterized protein</fullName>
    </submittedName>
</protein>
<organism evidence="1 2">
    <name type="scientific">Stentor coeruleus</name>
    <dbReference type="NCBI Taxonomy" id="5963"/>
    <lineage>
        <taxon>Eukaryota</taxon>
        <taxon>Sar</taxon>
        <taxon>Alveolata</taxon>
        <taxon>Ciliophora</taxon>
        <taxon>Postciliodesmatophora</taxon>
        <taxon>Heterotrichea</taxon>
        <taxon>Heterotrichida</taxon>
        <taxon>Stentoridae</taxon>
        <taxon>Stentor</taxon>
    </lineage>
</organism>
<name>A0A1R2CNG3_9CILI</name>
<evidence type="ECO:0000313" key="1">
    <source>
        <dbReference type="EMBL" id="OMJ90559.1"/>
    </source>
</evidence>
<sequence length="149" mass="17324">MEDQKDFLERTRHLREALKKRAMDVESGIVGDSKDDLLEESIKKNIQSSMQFCKLHPDETQNSSIALKFLIKSHREESKKVRNVKSTNPLVLPEIKKAYMPYLKKPSEFPLPKFKKIKGYRVDFTGIEPKIKKLNKAYSTITLRKLNSS</sequence>
<accession>A0A1R2CNG3</accession>
<reference evidence="1 2" key="1">
    <citation type="submission" date="2016-11" db="EMBL/GenBank/DDBJ databases">
        <title>The macronuclear genome of Stentor coeruleus: a giant cell with tiny introns.</title>
        <authorList>
            <person name="Slabodnick M."/>
            <person name="Ruby J.G."/>
            <person name="Reiff S.B."/>
            <person name="Swart E.C."/>
            <person name="Gosai S."/>
            <person name="Prabakaran S."/>
            <person name="Witkowska E."/>
            <person name="Larue G.E."/>
            <person name="Fisher S."/>
            <person name="Freeman R.M."/>
            <person name="Gunawardena J."/>
            <person name="Chu W."/>
            <person name="Stover N.A."/>
            <person name="Gregory B.D."/>
            <person name="Nowacki M."/>
            <person name="Derisi J."/>
            <person name="Roy S.W."/>
            <person name="Marshall W.F."/>
            <person name="Sood P."/>
        </authorList>
    </citation>
    <scope>NUCLEOTIDE SEQUENCE [LARGE SCALE GENOMIC DNA]</scope>
    <source>
        <strain evidence="1">WM001</strain>
    </source>
</reference>